<feature type="transmembrane region" description="Helical" evidence="1">
    <location>
        <begin position="25"/>
        <end position="51"/>
    </location>
</feature>
<dbReference type="PANTHER" id="PTHR42208:SF1">
    <property type="entry name" value="HEAVY METAL TRANSPORTER"/>
    <property type="match status" value="1"/>
</dbReference>
<sequence length="255" mass="27705">MGDLAPILIYPATMEFDLAFSTSTLVAFTMGLFSSMHCIGMCGSIIGTLTLSLNPEIRNQKSRLFPFVFNYNIGRITSYTIAGALAGVIETLITMPMGEISGHRLLQLLSAAVMTGAGLYIAGWFPHFAYIEKLGLRFWKKIEPFGRKLIPVKNLSQAYLFGMVWGWLPCGLVYSALALAATAGSISQSALTMLFFGLGTLPAVMGVGIMTGILTRLSRMQRFKQAIGLFMIVLALLAALPWLNPMAITTHTALH</sequence>
<protein>
    <recommendedName>
        <fullName evidence="2">Urease accessory protein UreH-like transmembrane domain-containing protein</fullName>
    </recommendedName>
</protein>
<feature type="domain" description="Urease accessory protein UreH-like transmembrane" evidence="2">
    <location>
        <begin position="26"/>
        <end position="236"/>
    </location>
</feature>
<dbReference type="PANTHER" id="PTHR42208">
    <property type="entry name" value="HEAVY METAL TRANSPORTER-RELATED"/>
    <property type="match status" value="1"/>
</dbReference>
<feature type="transmembrane region" description="Helical" evidence="1">
    <location>
        <begin position="193"/>
        <end position="214"/>
    </location>
</feature>
<keyword evidence="1" id="KW-0812">Transmembrane</keyword>
<proteinExistence type="predicted"/>
<evidence type="ECO:0000313" key="3">
    <source>
        <dbReference type="EMBL" id="PPK71693.1"/>
    </source>
</evidence>
<feature type="transmembrane region" description="Helical" evidence="1">
    <location>
        <begin position="105"/>
        <end position="131"/>
    </location>
</feature>
<keyword evidence="1" id="KW-1133">Transmembrane helix</keyword>
<organism evidence="3 4">
    <name type="scientific">Methylobacter tundripaludum</name>
    <dbReference type="NCBI Taxonomy" id="173365"/>
    <lineage>
        <taxon>Bacteria</taxon>
        <taxon>Pseudomonadati</taxon>
        <taxon>Pseudomonadota</taxon>
        <taxon>Gammaproteobacteria</taxon>
        <taxon>Methylococcales</taxon>
        <taxon>Methylococcaceae</taxon>
        <taxon>Methylobacter</taxon>
    </lineage>
</organism>
<dbReference type="AlphaFoldDB" id="A0A2S6H2L3"/>
<feature type="transmembrane region" description="Helical" evidence="1">
    <location>
        <begin position="226"/>
        <end position="243"/>
    </location>
</feature>
<keyword evidence="1" id="KW-0472">Membrane</keyword>
<evidence type="ECO:0000256" key="1">
    <source>
        <dbReference type="SAM" id="Phobius"/>
    </source>
</evidence>
<feature type="transmembrane region" description="Helical" evidence="1">
    <location>
        <begin position="72"/>
        <end position="93"/>
    </location>
</feature>
<feature type="transmembrane region" description="Helical" evidence="1">
    <location>
        <begin position="158"/>
        <end position="181"/>
    </location>
</feature>
<evidence type="ECO:0000259" key="2">
    <source>
        <dbReference type="Pfam" id="PF13386"/>
    </source>
</evidence>
<dbReference type="Pfam" id="PF13386">
    <property type="entry name" value="DsbD_2"/>
    <property type="match status" value="1"/>
</dbReference>
<dbReference type="Proteomes" id="UP000238071">
    <property type="component" value="Unassembled WGS sequence"/>
</dbReference>
<comment type="caution">
    <text evidence="3">The sequence shown here is derived from an EMBL/GenBank/DDBJ whole genome shotgun (WGS) entry which is preliminary data.</text>
</comment>
<reference evidence="3 4" key="1">
    <citation type="submission" date="2018-02" db="EMBL/GenBank/DDBJ databases">
        <title>Subsurface microbial communities from deep shales in Ohio and West Virginia, USA.</title>
        <authorList>
            <person name="Wrighton K."/>
        </authorList>
    </citation>
    <scope>NUCLEOTIDE SEQUENCE [LARGE SCALE GENOMIC DNA]</scope>
    <source>
        <strain evidence="3 4">OWC-G53F</strain>
    </source>
</reference>
<evidence type="ECO:0000313" key="4">
    <source>
        <dbReference type="Proteomes" id="UP000238071"/>
    </source>
</evidence>
<accession>A0A2S6H2L3</accession>
<dbReference type="InterPro" id="IPR039447">
    <property type="entry name" value="UreH-like_TM_dom"/>
</dbReference>
<keyword evidence="4" id="KW-1185">Reference proteome</keyword>
<gene>
    <name evidence="3" type="ORF">B0F88_10642</name>
</gene>
<name>A0A2S6H2L3_9GAMM</name>
<dbReference type="EMBL" id="PTIY01000006">
    <property type="protein sequence ID" value="PPK71693.1"/>
    <property type="molecule type" value="Genomic_DNA"/>
</dbReference>